<organism evidence="1 2">
    <name type="scientific">Pseudomonas coronafaciens pv. striafaciens</name>
    <dbReference type="NCBI Taxonomy" id="235276"/>
    <lineage>
        <taxon>Bacteria</taxon>
        <taxon>Pseudomonadati</taxon>
        <taxon>Pseudomonadota</taxon>
        <taxon>Gammaproteobacteria</taxon>
        <taxon>Pseudomonadales</taxon>
        <taxon>Pseudomonadaceae</taxon>
        <taxon>Pseudomonas</taxon>
        <taxon>Pseudomonas coronafaciens</taxon>
    </lineage>
</organism>
<reference evidence="1 2" key="1">
    <citation type="submission" date="2018-08" db="EMBL/GenBank/DDBJ databases">
        <title>Recombination of ecologically and evolutionarily significant loci maintains genetic cohesion in the Pseudomonas syringae species complex.</title>
        <authorList>
            <person name="Dillon M."/>
            <person name="Thakur S."/>
            <person name="Almeida R.N.D."/>
            <person name="Weir B.S."/>
            <person name="Guttman D.S."/>
        </authorList>
    </citation>
    <scope>NUCLEOTIDE SEQUENCE [LARGE SCALE GENOMIC DNA]</scope>
    <source>
        <strain evidence="1 2">ICMP 4996</strain>
    </source>
</reference>
<proteinExistence type="predicted"/>
<dbReference type="AlphaFoldDB" id="A0A3M4XYW8"/>
<accession>A0A3M4XYW8</accession>
<name>A0A3M4XYW8_9PSED</name>
<sequence length="38" mass="4152">MTLLTLAQTNRLIDPALAQAREHDLISMAGTIFDILAI</sequence>
<gene>
    <name evidence="1" type="ORF">ALP78_102341</name>
</gene>
<dbReference type="EMBL" id="RBSD01000181">
    <property type="protein sequence ID" value="RMR81631.1"/>
    <property type="molecule type" value="Genomic_DNA"/>
</dbReference>
<protein>
    <submittedName>
        <fullName evidence="1">Uncharacterized protein</fullName>
    </submittedName>
</protein>
<evidence type="ECO:0000313" key="1">
    <source>
        <dbReference type="EMBL" id="RMR81631.1"/>
    </source>
</evidence>
<evidence type="ECO:0000313" key="2">
    <source>
        <dbReference type="Proteomes" id="UP000268004"/>
    </source>
</evidence>
<dbReference type="Proteomes" id="UP000268004">
    <property type="component" value="Unassembled WGS sequence"/>
</dbReference>
<comment type="caution">
    <text evidence="1">The sequence shown here is derived from an EMBL/GenBank/DDBJ whole genome shotgun (WGS) entry which is preliminary data.</text>
</comment>